<reference evidence="2 3" key="2">
    <citation type="journal article" date="2007" name="BMC Biol.">
        <title>A 100%-complete sequence reveals unusually simple genomic features in the hot-spring red alga Cyanidioschyzon merolae.</title>
        <authorList>
            <person name="Nozaki H."/>
            <person name="Takano H."/>
            <person name="Misumi O."/>
            <person name="Terasawa K."/>
            <person name="Matsuzaki M."/>
            <person name="Maruyama S."/>
            <person name="Nishida K."/>
            <person name="Yagisawa F."/>
            <person name="Yoshida Y."/>
            <person name="Fujiwara T."/>
            <person name="Takio S."/>
            <person name="Tamura K."/>
            <person name="Chung S.J."/>
            <person name="Nakamura S."/>
            <person name="Kuroiwa H."/>
            <person name="Tanaka K."/>
            <person name="Sato N."/>
            <person name="Kuroiwa T."/>
        </authorList>
    </citation>
    <scope>NUCLEOTIDE SEQUENCE [LARGE SCALE GENOMIC DNA]</scope>
    <source>
        <strain evidence="2 3">10D</strain>
    </source>
</reference>
<gene>
    <name evidence="2" type="ORF">CYME_CMM091C</name>
</gene>
<sequence>MFRHTLSVDPSEQLSQDFADPVTDSGYESDEEAAAAATASLSGEEAALWNLVDPQQRLIFVLDGPAAQTLRVKRTGNLERQVVNIHRLPLERAPTVATSLLAATRPQHLVVALRTIEPHQAAAILTSTSYPSLSNVENASQVLVLANDLVQIDDPLLRPLWSDEGTQQNRIQLRWVETGCIGGITAALLAAGCWLRIPVLALLAVEDDDGPSPATLEALLLAAERFGCFTRADWEIRMPNLRQLLAKRQLLYI</sequence>
<accession>M1VDR1</accession>
<proteinExistence type="predicted"/>
<protein>
    <submittedName>
        <fullName evidence="2">Uncharacterized protein</fullName>
    </submittedName>
</protein>
<name>M1VDR1_CYAM1</name>
<dbReference type="Gramene" id="CMM091CT">
    <property type="protein sequence ID" value="CMM091CT"/>
    <property type="gene ID" value="CMM091C"/>
</dbReference>
<dbReference type="HOGENOM" id="CLU_1099856_0_0_1"/>
<evidence type="ECO:0000313" key="2">
    <source>
        <dbReference type="EMBL" id="BAM80967.1"/>
    </source>
</evidence>
<dbReference type="AlphaFoldDB" id="M1VDR1"/>
<dbReference type="KEGG" id="cme:CYME_CMM091C"/>
<keyword evidence="3" id="KW-1185">Reference proteome</keyword>
<dbReference type="RefSeq" id="XP_005537003.1">
    <property type="nucleotide sequence ID" value="XM_005536946.1"/>
</dbReference>
<dbReference type="GeneID" id="16995115"/>
<dbReference type="EMBL" id="AP006495">
    <property type="protein sequence ID" value="BAM80967.1"/>
    <property type="molecule type" value="Genomic_DNA"/>
</dbReference>
<organism evidence="2 3">
    <name type="scientific">Cyanidioschyzon merolae (strain NIES-3377 / 10D)</name>
    <name type="common">Unicellular red alga</name>
    <dbReference type="NCBI Taxonomy" id="280699"/>
    <lineage>
        <taxon>Eukaryota</taxon>
        <taxon>Rhodophyta</taxon>
        <taxon>Bangiophyceae</taxon>
        <taxon>Cyanidiales</taxon>
        <taxon>Cyanidiaceae</taxon>
        <taxon>Cyanidioschyzon</taxon>
    </lineage>
</organism>
<feature type="region of interest" description="Disordered" evidence="1">
    <location>
        <begin position="1"/>
        <end position="31"/>
    </location>
</feature>
<evidence type="ECO:0000256" key="1">
    <source>
        <dbReference type="SAM" id="MobiDB-lite"/>
    </source>
</evidence>
<reference evidence="2 3" key="1">
    <citation type="journal article" date="2004" name="Nature">
        <title>Genome sequence of the ultrasmall unicellular red alga Cyanidioschyzon merolae 10D.</title>
        <authorList>
            <person name="Matsuzaki M."/>
            <person name="Misumi O."/>
            <person name="Shin-i T."/>
            <person name="Maruyama S."/>
            <person name="Takahara M."/>
            <person name="Miyagishima S."/>
            <person name="Mori T."/>
            <person name="Nishida K."/>
            <person name="Yagisawa F."/>
            <person name="Nishida K."/>
            <person name="Yoshida Y."/>
            <person name="Nishimura Y."/>
            <person name="Nakao S."/>
            <person name="Kobayashi T."/>
            <person name="Momoyama Y."/>
            <person name="Higashiyama T."/>
            <person name="Minoda A."/>
            <person name="Sano M."/>
            <person name="Nomoto H."/>
            <person name="Oishi K."/>
            <person name="Hayashi H."/>
            <person name="Ohta F."/>
            <person name="Nishizaka S."/>
            <person name="Haga S."/>
            <person name="Miura S."/>
            <person name="Morishita T."/>
            <person name="Kabeya Y."/>
            <person name="Terasawa K."/>
            <person name="Suzuki Y."/>
            <person name="Ishii Y."/>
            <person name="Asakawa S."/>
            <person name="Takano H."/>
            <person name="Ohta N."/>
            <person name="Kuroiwa H."/>
            <person name="Tanaka K."/>
            <person name="Shimizu N."/>
            <person name="Sugano S."/>
            <person name="Sato N."/>
            <person name="Nozaki H."/>
            <person name="Ogasawara N."/>
            <person name="Kohara Y."/>
            <person name="Kuroiwa T."/>
        </authorList>
    </citation>
    <scope>NUCLEOTIDE SEQUENCE [LARGE SCALE GENOMIC DNA]</scope>
    <source>
        <strain evidence="2 3">10D</strain>
    </source>
</reference>
<evidence type="ECO:0000313" key="3">
    <source>
        <dbReference type="Proteomes" id="UP000007014"/>
    </source>
</evidence>
<dbReference type="Proteomes" id="UP000007014">
    <property type="component" value="Chromosome 13"/>
</dbReference>